<dbReference type="EMBL" id="BGPR01021012">
    <property type="protein sequence ID" value="GBN85908.1"/>
    <property type="molecule type" value="Genomic_DNA"/>
</dbReference>
<organism evidence="3 5">
    <name type="scientific">Araneus ventricosus</name>
    <name type="common">Orbweaver spider</name>
    <name type="synonym">Epeira ventricosa</name>
    <dbReference type="NCBI Taxonomy" id="182803"/>
    <lineage>
        <taxon>Eukaryota</taxon>
        <taxon>Metazoa</taxon>
        <taxon>Ecdysozoa</taxon>
        <taxon>Arthropoda</taxon>
        <taxon>Chelicerata</taxon>
        <taxon>Arachnida</taxon>
        <taxon>Araneae</taxon>
        <taxon>Araneomorphae</taxon>
        <taxon>Entelegynae</taxon>
        <taxon>Araneoidea</taxon>
        <taxon>Araneidae</taxon>
        <taxon>Araneus</taxon>
    </lineage>
</organism>
<evidence type="ECO:0000313" key="4">
    <source>
        <dbReference type="EMBL" id="GBN85919.1"/>
    </source>
</evidence>
<dbReference type="AlphaFoldDB" id="A0A4Y2SEA3"/>
<name>A0A4Y2SEA3_ARAVE</name>
<sequence length="100" mass="11367">MSPLTKPQRWQTPELAFLSRKRYKIGGKCQLQSCRPLSFSTKKTRSNGQNAAPCPVPDTITTPEPVGWTWDRNKRYPSHGQLIVVYIRGHEGTATRQKSL</sequence>
<proteinExistence type="predicted"/>
<gene>
    <name evidence="4" type="ORF">AVEN_220700_1</name>
    <name evidence="1" type="ORF">AVEN_66555_1</name>
    <name evidence="2" type="ORF">AVEN_71194_1</name>
    <name evidence="3" type="ORF">AVEN_82956_1</name>
</gene>
<dbReference type="Proteomes" id="UP000499080">
    <property type="component" value="Unassembled WGS sequence"/>
</dbReference>
<evidence type="ECO:0000313" key="2">
    <source>
        <dbReference type="EMBL" id="GBN85913.1"/>
    </source>
</evidence>
<evidence type="ECO:0000313" key="3">
    <source>
        <dbReference type="EMBL" id="GBN85916.1"/>
    </source>
</evidence>
<protein>
    <submittedName>
        <fullName evidence="3">Uncharacterized protein</fullName>
    </submittedName>
</protein>
<reference evidence="3 5" key="1">
    <citation type="journal article" date="2019" name="Sci. Rep.">
        <title>Orb-weaving spider Araneus ventricosus genome elucidates the spidroin gene catalogue.</title>
        <authorList>
            <person name="Kono N."/>
            <person name="Nakamura H."/>
            <person name="Ohtoshi R."/>
            <person name="Moran D.A.P."/>
            <person name="Shinohara A."/>
            <person name="Yoshida Y."/>
            <person name="Fujiwara M."/>
            <person name="Mori M."/>
            <person name="Tomita M."/>
            <person name="Arakawa K."/>
        </authorList>
    </citation>
    <scope>NUCLEOTIDE SEQUENCE [LARGE SCALE GENOMIC DNA]</scope>
</reference>
<keyword evidence="5" id="KW-1185">Reference proteome</keyword>
<dbReference type="EMBL" id="BGPR01021015">
    <property type="protein sequence ID" value="GBN85919.1"/>
    <property type="molecule type" value="Genomic_DNA"/>
</dbReference>
<evidence type="ECO:0000313" key="1">
    <source>
        <dbReference type="EMBL" id="GBN85908.1"/>
    </source>
</evidence>
<dbReference type="EMBL" id="BGPR01021013">
    <property type="protein sequence ID" value="GBN85913.1"/>
    <property type="molecule type" value="Genomic_DNA"/>
</dbReference>
<comment type="caution">
    <text evidence="3">The sequence shown here is derived from an EMBL/GenBank/DDBJ whole genome shotgun (WGS) entry which is preliminary data.</text>
</comment>
<dbReference type="EMBL" id="BGPR01021014">
    <property type="protein sequence ID" value="GBN85916.1"/>
    <property type="molecule type" value="Genomic_DNA"/>
</dbReference>
<evidence type="ECO:0000313" key="5">
    <source>
        <dbReference type="Proteomes" id="UP000499080"/>
    </source>
</evidence>
<accession>A0A4Y2SEA3</accession>